<dbReference type="EMBL" id="VSSQ01005263">
    <property type="protein sequence ID" value="MPM28460.1"/>
    <property type="molecule type" value="Genomic_DNA"/>
</dbReference>
<keyword evidence="4" id="KW-0804">Transcription</keyword>
<dbReference type="GO" id="GO:0003700">
    <property type="term" value="F:DNA-binding transcription factor activity"/>
    <property type="evidence" value="ECO:0007669"/>
    <property type="project" value="InterPro"/>
</dbReference>
<dbReference type="Gene3D" id="1.10.10.10">
    <property type="entry name" value="Winged helix-like DNA-binding domain superfamily/Winged helix DNA-binding domain"/>
    <property type="match status" value="1"/>
</dbReference>
<evidence type="ECO:0000256" key="4">
    <source>
        <dbReference type="ARBA" id="ARBA00023163"/>
    </source>
</evidence>
<dbReference type="InterPro" id="IPR005119">
    <property type="entry name" value="LysR_subst-bd"/>
</dbReference>
<gene>
    <name evidence="6" type="ORF">SDC9_74986</name>
</gene>
<reference evidence="6" key="1">
    <citation type="submission" date="2019-08" db="EMBL/GenBank/DDBJ databases">
        <authorList>
            <person name="Kucharzyk K."/>
            <person name="Murdoch R.W."/>
            <person name="Higgins S."/>
            <person name="Loffler F."/>
        </authorList>
    </citation>
    <scope>NUCLEOTIDE SEQUENCE</scope>
</reference>
<evidence type="ECO:0000256" key="1">
    <source>
        <dbReference type="ARBA" id="ARBA00009437"/>
    </source>
</evidence>
<dbReference type="InterPro" id="IPR000847">
    <property type="entry name" value="LysR_HTH_N"/>
</dbReference>
<accession>A0A644YJA5</accession>
<organism evidence="6">
    <name type="scientific">bioreactor metagenome</name>
    <dbReference type="NCBI Taxonomy" id="1076179"/>
    <lineage>
        <taxon>unclassified sequences</taxon>
        <taxon>metagenomes</taxon>
        <taxon>ecological metagenomes</taxon>
    </lineage>
</organism>
<evidence type="ECO:0000256" key="2">
    <source>
        <dbReference type="ARBA" id="ARBA00023015"/>
    </source>
</evidence>
<sequence>MSATNQLQDTALRYFLEVAQCGSVSLASQRLHVAMSAISRQIAGLESQLETPLFERHARGMVPTAAGEILARHARRISLEAEQAVDAIHALASLRSGAVRIATSDAFANELVPNVCAQFQTDYPGVRFEVQVCPTHQVPRRVLAGDAEIGLCFSLAPVKDIHVVHRQSAPVVAVLLPGHPLARRRRISLAELTRYPLALPPAETAVRQVVDMACARQELSLDPVLVSNHVKTLLQFVQHGNGVSVSSEVSVRHLVASGELVIKPLSDAGMDLRDIEVQTLAERSLQPATEAYVQLLVKQLCGR</sequence>
<protein>
    <recommendedName>
        <fullName evidence="5">HTH lysR-type domain-containing protein</fullName>
    </recommendedName>
</protein>
<feature type="domain" description="HTH lysR-type" evidence="5">
    <location>
        <begin position="12"/>
        <end position="64"/>
    </location>
</feature>
<dbReference type="Pfam" id="PF00126">
    <property type="entry name" value="HTH_1"/>
    <property type="match status" value="1"/>
</dbReference>
<proteinExistence type="inferred from homology"/>
<keyword evidence="2" id="KW-0805">Transcription regulation</keyword>
<evidence type="ECO:0000259" key="5">
    <source>
        <dbReference type="PROSITE" id="PS50931"/>
    </source>
</evidence>
<dbReference type="FunFam" id="1.10.10.10:FF:000001">
    <property type="entry name" value="LysR family transcriptional regulator"/>
    <property type="match status" value="1"/>
</dbReference>
<dbReference type="GO" id="GO:0003677">
    <property type="term" value="F:DNA binding"/>
    <property type="evidence" value="ECO:0007669"/>
    <property type="project" value="UniProtKB-KW"/>
</dbReference>
<dbReference type="SUPFAM" id="SSF53850">
    <property type="entry name" value="Periplasmic binding protein-like II"/>
    <property type="match status" value="1"/>
</dbReference>
<evidence type="ECO:0000313" key="6">
    <source>
        <dbReference type="EMBL" id="MPM28460.1"/>
    </source>
</evidence>
<name>A0A644YJA5_9ZZZZ</name>
<dbReference type="Pfam" id="PF03466">
    <property type="entry name" value="LysR_substrate"/>
    <property type="match status" value="1"/>
</dbReference>
<dbReference type="PROSITE" id="PS50931">
    <property type="entry name" value="HTH_LYSR"/>
    <property type="match status" value="1"/>
</dbReference>
<dbReference type="AlphaFoldDB" id="A0A644YJA5"/>
<dbReference type="GO" id="GO:0005829">
    <property type="term" value="C:cytosol"/>
    <property type="evidence" value="ECO:0007669"/>
    <property type="project" value="TreeGrafter"/>
</dbReference>
<keyword evidence="3" id="KW-0238">DNA-binding</keyword>
<dbReference type="InterPro" id="IPR036388">
    <property type="entry name" value="WH-like_DNA-bd_sf"/>
</dbReference>
<dbReference type="PANTHER" id="PTHR30419">
    <property type="entry name" value="HTH-TYPE TRANSCRIPTIONAL REGULATOR YBHD"/>
    <property type="match status" value="1"/>
</dbReference>
<dbReference type="Gene3D" id="3.40.190.290">
    <property type="match status" value="1"/>
</dbReference>
<dbReference type="InterPro" id="IPR050950">
    <property type="entry name" value="HTH-type_LysR_regulators"/>
</dbReference>
<evidence type="ECO:0000256" key="3">
    <source>
        <dbReference type="ARBA" id="ARBA00023125"/>
    </source>
</evidence>
<comment type="similarity">
    <text evidence="1">Belongs to the LysR transcriptional regulatory family.</text>
</comment>
<dbReference type="PANTHER" id="PTHR30419:SF8">
    <property type="entry name" value="NITROGEN ASSIMILATION TRANSCRIPTIONAL ACTIVATOR-RELATED"/>
    <property type="match status" value="1"/>
</dbReference>
<comment type="caution">
    <text evidence="6">The sequence shown here is derived from an EMBL/GenBank/DDBJ whole genome shotgun (WGS) entry which is preliminary data.</text>
</comment>
<dbReference type="SUPFAM" id="SSF46785">
    <property type="entry name" value="Winged helix' DNA-binding domain"/>
    <property type="match status" value="1"/>
</dbReference>
<dbReference type="InterPro" id="IPR036390">
    <property type="entry name" value="WH_DNA-bd_sf"/>
</dbReference>